<evidence type="ECO:0000259" key="2">
    <source>
        <dbReference type="PROSITE" id="PS51471"/>
    </source>
</evidence>
<feature type="domain" description="Fe2OG dioxygenase" evidence="2">
    <location>
        <begin position="1"/>
        <end position="96"/>
    </location>
</feature>
<dbReference type="PANTHER" id="PTHR33099:SF14">
    <property type="entry name" value="PROLYL 4-HYDROXYLASE ALPHA SUBUNIT FE(2+) 2OG DIOXYGENASE DOMAIN-CONTAINING PROTEIN"/>
    <property type="match status" value="1"/>
</dbReference>
<gene>
    <name evidence="3" type="ORF">PEVE_00039982</name>
</gene>
<dbReference type="InterPro" id="IPR005123">
    <property type="entry name" value="Oxoglu/Fe-dep_dioxygenase_dom"/>
</dbReference>
<dbReference type="Gene3D" id="2.60.120.620">
    <property type="entry name" value="q2cbj1_9rhob like domain"/>
    <property type="match status" value="1"/>
</dbReference>
<name>A0ABN8T4U2_9CNID</name>
<evidence type="ECO:0000313" key="3">
    <source>
        <dbReference type="EMBL" id="CAH3199297.1"/>
    </source>
</evidence>
<dbReference type="Proteomes" id="UP001159427">
    <property type="component" value="Unassembled WGS sequence"/>
</dbReference>
<evidence type="ECO:0000313" key="4">
    <source>
        <dbReference type="Proteomes" id="UP001159427"/>
    </source>
</evidence>
<keyword evidence="1" id="KW-0408">Iron</keyword>
<keyword evidence="1" id="KW-0479">Metal-binding</keyword>
<organism evidence="3 4">
    <name type="scientific">Porites evermanni</name>
    <dbReference type="NCBI Taxonomy" id="104178"/>
    <lineage>
        <taxon>Eukaryota</taxon>
        <taxon>Metazoa</taxon>
        <taxon>Cnidaria</taxon>
        <taxon>Anthozoa</taxon>
        <taxon>Hexacorallia</taxon>
        <taxon>Scleractinia</taxon>
        <taxon>Fungiina</taxon>
        <taxon>Poritidae</taxon>
        <taxon>Porites</taxon>
    </lineage>
</organism>
<protein>
    <recommendedName>
        <fullName evidence="2">Fe2OG dioxygenase domain-containing protein</fullName>
    </recommendedName>
</protein>
<keyword evidence="1" id="KW-0560">Oxidoreductase</keyword>
<dbReference type="InterPro" id="IPR044862">
    <property type="entry name" value="Pro_4_hyd_alph_FE2OG_OXY"/>
</dbReference>
<sequence length="307" mass="35126">ERYKLNVYSGGGFFKSHVDSPSDDEMIGTLVLCLPSPHKGGELYVSHDGLEHVFDFSNHSGDKSKIQWAAFYSDCIHEVKPVLEGHRVTITYNITLPSSVYHKQRHSQHLRSKDDPDSLDEHFEVSAENPSITTKALANVNSELEKIRQQGRISAARIGILLKHKYISKGLQPPLLKGEDKVLFDFLMEKQWKCQLMSVVSRYQTRAIHPYGLMEDGELDESHEIYEFNPLPPSNPRNLSWTPRSTRQEFRQWRVGIPFVDIYRRAENGAEQLVRNNEGQGSWIGNEVEDVGVDKIYLDSAVIVHLR</sequence>
<feature type="non-terminal residue" evidence="3">
    <location>
        <position position="1"/>
    </location>
</feature>
<comment type="caution">
    <text evidence="3">The sequence shown here is derived from an EMBL/GenBank/DDBJ whole genome shotgun (WGS) entry which is preliminary data.</text>
</comment>
<reference evidence="3 4" key="1">
    <citation type="submission" date="2022-05" db="EMBL/GenBank/DDBJ databases">
        <authorList>
            <consortium name="Genoscope - CEA"/>
            <person name="William W."/>
        </authorList>
    </citation>
    <scope>NUCLEOTIDE SEQUENCE [LARGE SCALE GENOMIC DNA]</scope>
</reference>
<dbReference type="Pfam" id="PF13640">
    <property type="entry name" value="2OG-FeII_Oxy_3"/>
    <property type="match status" value="1"/>
</dbReference>
<keyword evidence="4" id="KW-1185">Reference proteome</keyword>
<dbReference type="EMBL" id="CALNXI010007185">
    <property type="protein sequence ID" value="CAH3199297.1"/>
    <property type="molecule type" value="Genomic_DNA"/>
</dbReference>
<dbReference type="PROSITE" id="PS51471">
    <property type="entry name" value="FE2OG_OXY"/>
    <property type="match status" value="1"/>
</dbReference>
<dbReference type="PANTHER" id="PTHR33099">
    <property type="entry name" value="FE2OG DIOXYGENASE DOMAIN-CONTAINING PROTEIN"/>
    <property type="match status" value="1"/>
</dbReference>
<comment type="similarity">
    <text evidence="1">Belongs to the iron/ascorbate-dependent oxidoreductase family.</text>
</comment>
<evidence type="ECO:0000256" key="1">
    <source>
        <dbReference type="RuleBase" id="RU003682"/>
    </source>
</evidence>
<proteinExistence type="inferred from homology"/>
<accession>A0ABN8T4U2</accession>